<evidence type="ECO:0000313" key="3">
    <source>
        <dbReference type="Proteomes" id="UP001174677"/>
    </source>
</evidence>
<evidence type="ECO:0000256" key="1">
    <source>
        <dbReference type="ARBA" id="ARBA00006974"/>
    </source>
</evidence>
<sequence>MATTSHWLNSIRQITMLKQFIKQWKRAALLSPSQYSSNSGSSRHIPSGFLAVYVGQNRMRFLIPVRFLHLPIFIALLEKAEEEYGFKFSGGIVLPCEVDLFKQVLRFLDKDEKKYGRLRVNEFLKLISDSSSCKEEEGNFSHCHHGLIPLMQKAARV</sequence>
<dbReference type="InterPro" id="IPR003676">
    <property type="entry name" value="SAUR_fam"/>
</dbReference>
<evidence type="ECO:0008006" key="4">
    <source>
        <dbReference type="Google" id="ProtNLM"/>
    </source>
</evidence>
<accession>A0ABQ9KGP4</accession>
<evidence type="ECO:0000313" key="2">
    <source>
        <dbReference type="EMBL" id="KAJ9139554.1"/>
    </source>
</evidence>
<keyword evidence="3" id="KW-1185">Reference proteome</keyword>
<name>A0ABQ9KGP4_HEVBR</name>
<gene>
    <name evidence="2" type="ORF">P3X46_030279</name>
</gene>
<dbReference type="EMBL" id="JARPOI010000017">
    <property type="protein sequence ID" value="KAJ9139554.1"/>
    <property type="molecule type" value="Genomic_DNA"/>
</dbReference>
<protein>
    <recommendedName>
        <fullName evidence="4">SAUR family protein</fullName>
    </recommendedName>
</protein>
<comment type="similarity">
    <text evidence="1">Belongs to the ARG7 family.</text>
</comment>
<organism evidence="2 3">
    <name type="scientific">Hevea brasiliensis</name>
    <name type="common">Para rubber tree</name>
    <name type="synonym">Siphonia brasiliensis</name>
    <dbReference type="NCBI Taxonomy" id="3981"/>
    <lineage>
        <taxon>Eukaryota</taxon>
        <taxon>Viridiplantae</taxon>
        <taxon>Streptophyta</taxon>
        <taxon>Embryophyta</taxon>
        <taxon>Tracheophyta</taxon>
        <taxon>Spermatophyta</taxon>
        <taxon>Magnoliopsida</taxon>
        <taxon>eudicotyledons</taxon>
        <taxon>Gunneridae</taxon>
        <taxon>Pentapetalae</taxon>
        <taxon>rosids</taxon>
        <taxon>fabids</taxon>
        <taxon>Malpighiales</taxon>
        <taxon>Euphorbiaceae</taxon>
        <taxon>Crotonoideae</taxon>
        <taxon>Micrandreae</taxon>
        <taxon>Hevea</taxon>
    </lineage>
</organism>
<comment type="caution">
    <text evidence="2">The sequence shown here is derived from an EMBL/GenBank/DDBJ whole genome shotgun (WGS) entry which is preliminary data.</text>
</comment>
<dbReference type="PANTHER" id="PTHR31374">
    <property type="entry name" value="AUXIN-INDUCED PROTEIN-LIKE-RELATED"/>
    <property type="match status" value="1"/>
</dbReference>
<dbReference type="PANTHER" id="PTHR31374:SF390">
    <property type="entry name" value="AUXIN-RESPONSIVE PROTEIN SAUR71"/>
    <property type="match status" value="1"/>
</dbReference>
<proteinExistence type="inferred from homology"/>
<reference evidence="2" key="1">
    <citation type="journal article" date="2023" name="Plant Biotechnol. J.">
        <title>Chromosome-level wild Hevea brasiliensis genome provides new tools for genomic-assisted breeding and valuable loci to elevate rubber yield.</title>
        <authorList>
            <person name="Cheng H."/>
            <person name="Song X."/>
            <person name="Hu Y."/>
            <person name="Wu T."/>
            <person name="Yang Q."/>
            <person name="An Z."/>
            <person name="Feng S."/>
            <person name="Deng Z."/>
            <person name="Wu W."/>
            <person name="Zeng X."/>
            <person name="Tu M."/>
            <person name="Wang X."/>
            <person name="Huang H."/>
        </authorList>
    </citation>
    <scope>NUCLEOTIDE SEQUENCE</scope>
    <source>
        <strain evidence="2">MT/VB/25A 57/8</strain>
    </source>
</reference>
<dbReference type="Proteomes" id="UP001174677">
    <property type="component" value="Chromosome 17"/>
</dbReference>
<dbReference type="Pfam" id="PF02519">
    <property type="entry name" value="Auxin_inducible"/>
    <property type="match status" value="1"/>
</dbReference>